<dbReference type="GO" id="GO:0004523">
    <property type="term" value="F:RNA-DNA hybrid ribonuclease activity"/>
    <property type="evidence" value="ECO:0007669"/>
    <property type="project" value="InterPro"/>
</dbReference>
<evidence type="ECO:0000259" key="1">
    <source>
        <dbReference type="Pfam" id="PF13456"/>
    </source>
</evidence>
<sequence>MAGGSCRWVSLDKLRVLQRWEVPDFGWIKVNSDGAVSKHRDKGGGGAVLRDHNGAFLAAVSHYFPSISNPVATELLAYKHGLEVAREINATRVHLELDSLGVVQALEQTSRCLAALGSWIQPYKRIKALLASFADFKVLWVRRSANAAALKSAKVGVGDELCKVWLGVPPDFVLDVISDEIQGPEG</sequence>
<name>A0A8I6XLU5_HORVV</name>
<dbReference type="InterPro" id="IPR044730">
    <property type="entry name" value="RNase_H-like_dom_plant"/>
</dbReference>
<dbReference type="Gramene" id="HORVU.MOREX.r3.2HG0211960.1">
    <property type="protein sequence ID" value="HORVU.MOREX.r3.2HG0211960.1.CDS1"/>
    <property type="gene ID" value="HORVU.MOREX.r3.2HG0211960"/>
</dbReference>
<dbReference type="GO" id="GO:0003676">
    <property type="term" value="F:nucleic acid binding"/>
    <property type="evidence" value="ECO:0007669"/>
    <property type="project" value="InterPro"/>
</dbReference>
<protein>
    <recommendedName>
        <fullName evidence="1">RNase H type-1 domain-containing protein</fullName>
    </recommendedName>
</protein>
<dbReference type="SUPFAM" id="SSF53098">
    <property type="entry name" value="Ribonuclease H-like"/>
    <property type="match status" value="1"/>
</dbReference>
<dbReference type="Pfam" id="PF13456">
    <property type="entry name" value="RVT_3"/>
    <property type="match status" value="1"/>
</dbReference>
<reference evidence="2" key="2">
    <citation type="submission" date="2020-10" db="EMBL/GenBank/DDBJ databases">
        <authorList>
            <person name="Scholz U."/>
            <person name="Mascher M."/>
            <person name="Fiebig A."/>
        </authorList>
    </citation>
    <scope>NUCLEOTIDE SEQUENCE [LARGE SCALE GENOMIC DNA]</scope>
    <source>
        <strain evidence="2">cv. Morex</strain>
    </source>
</reference>
<dbReference type="InterPro" id="IPR002156">
    <property type="entry name" value="RNaseH_domain"/>
</dbReference>
<dbReference type="CDD" id="cd06222">
    <property type="entry name" value="RNase_H_like"/>
    <property type="match status" value="1"/>
</dbReference>
<dbReference type="SMR" id="A0A8I6XLU5"/>
<organism evidence="2 3">
    <name type="scientific">Hordeum vulgare subsp. vulgare</name>
    <name type="common">Domesticated barley</name>
    <dbReference type="NCBI Taxonomy" id="112509"/>
    <lineage>
        <taxon>Eukaryota</taxon>
        <taxon>Viridiplantae</taxon>
        <taxon>Streptophyta</taxon>
        <taxon>Embryophyta</taxon>
        <taxon>Tracheophyta</taxon>
        <taxon>Spermatophyta</taxon>
        <taxon>Magnoliopsida</taxon>
        <taxon>Liliopsida</taxon>
        <taxon>Poales</taxon>
        <taxon>Poaceae</taxon>
        <taxon>BOP clade</taxon>
        <taxon>Pooideae</taxon>
        <taxon>Triticodae</taxon>
        <taxon>Triticeae</taxon>
        <taxon>Hordeinae</taxon>
        <taxon>Hordeum</taxon>
    </lineage>
</organism>
<accession>A0A8I6XLU5</accession>
<dbReference type="InterPro" id="IPR053151">
    <property type="entry name" value="RNase_H-like"/>
</dbReference>
<dbReference type="InterPro" id="IPR036397">
    <property type="entry name" value="RNaseH_sf"/>
</dbReference>
<reference evidence="3" key="1">
    <citation type="journal article" date="2012" name="Nature">
        <title>A physical, genetic and functional sequence assembly of the barley genome.</title>
        <authorList>
            <consortium name="The International Barley Genome Sequencing Consortium"/>
            <person name="Mayer K.F."/>
            <person name="Waugh R."/>
            <person name="Brown J.W."/>
            <person name="Schulman A."/>
            <person name="Langridge P."/>
            <person name="Platzer M."/>
            <person name="Fincher G.B."/>
            <person name="Muehlbauer G.J."/>
            <person name="Sato K."/>
            <person name="Close T.J."/>
            <person name="Wise R.P."/>
            <person name="Stein N."/>
        </authorList>
    </citation>
    <scope>NUCLEOTIDE SEQUENCE [LARGE SCALE GENOMIC DNA]</scope>
    <source>
        <strain evidence="3">cv. Morex</strain>
    </source>
</reference>
<reference evidence="2" key="3">
    <citation type="submission" date="2022-01" db="UniProtKB">
        <authorList>
            <consortium name="EnsemblPlants"/>
        </authorList>
    </citation>
    <scope>IDENTIFICATION</scope>
    <source>
        <strain evidence="2">subsp. vulgare</strain>
    </source>
</reference>
<proteinExistence type="predicted"/>
<dbReference type="Gene3D" id="3.30.420.10">
    <property type="entry name" value="Ribonuclease H-like superfamily/Ribonuclease H"/>
    <property type="match status" value="1"/>
</dbReference>
<dbReference type="EnsemblPlants" id="HORVU.MOREX.r3.2HG0211960.1">
    <property type="protein sequence ID" value="HORVU.MOREX.r3.2HG0211960.1.CDS1"/>
    <property type="gene ID" value="HORVU.MOREX.r3.2HG0211960"/>
</dbReference>
<keyword evidence="3" id="KW-1185">Reference proteome</keyword>
<feature type="domain" description="RNase H type-1" evidence="1">
    <location>
        <begin position="31"/>
        <end position="154"/>
    </location>
</feature>
<evidence type="ECO:0000313" key="2">
    <source>
        <dbReference type="EnsemblPlants" id="HORVU.MOREX.r3.2HG0211960.1.CDS1"/>
    </source>
</evidence>
<dbReference type="InterPro" id="IPR012337">
    <property type="entry name" value="RNaseH-like_sf"/>
</dbReference>
<evidence type="ECO:0000313" key="3">
    <source>
        <dbReference type="Proteomes" id="UP000011116"/>
    </source>
</evidence>
<dbReference type="Proteomes" id="UP000011116">
    <property type="component" value="Chromosome 2H"/>
</dbReference>
<dbReference type="AlphaFoldDB" id="A0A8I6XLU5"/>
<dbReference type="PANTHER" id="PTHR47723">
    <property type="entry name" value="OS05G0353850 PROTEIN"/>
    <property type="match status" value="1"/>
</dbReference>
<dbReference type="PANTHER" id="PTHR47723:SF19">
    <property type="entry name" value="POLYNUCLEOTIDYL TRANSFERASE, RIBONUCLEASE H-LIKE SUPERFAMILY PROTEIN"/>
    <property type="match status" value="1"/>
</dbReference>